<proteinExistence type="predicted"/>
<evidence type="ECO:0000256" key="1">
    <source>
        <dbReference type="SAM" id="MobiDB-lite"/>
    </source>
</evidence>
<evidence type="ECO:0000313" key="2">
    <source>
        <dbReference type="EMBL" id="CAB4146607.1"/>
    </source>
</evidence>
<gene>
    <name evidence="2" type="ORF">UFOVP500_36</name>
</gene>
<dbReference type="EMBL" id="LR796466">
    <property type="protein sequence ID" value="CAB4146607.1"/>
    <property type="molecule type" value="Genomic_DNA"/>
</dbReference>
<name>A0A6J5MLT2_9CAUD</name>
<feature type="region of interest" description="Disordered" evidence="1">
    <location>
        <begin position="31"/>
        <end position="51"/>
    </location>
</feature>
<organism evidence="2">
    <name type="scientific">uncultured Caudovirales phage</name>
    <dbReference type="NCBI Taxonomy" id="2100421"/>
    <lineage>
        <taxon>Viruses</taxon>
        <taxon>Duplodnaviria</taxon>
        <taxon>Heunggongvirae</taxon>
        <taxon>Uroviricota</taxon>
        <taxon>Caudoviricetes</taxon>
        <taxon>Peduoviridae</taxon>
        <taxon>Maltschvirus</taxon>
        <taxon>Maltschvirus maltsch</taxon>
    </lineage>
</organism>
<protein>
    <submittedName>
        <fullName evidence="2">Uncharacterized protein</fullName>
    </submittedName>
</protein>
<accession>A0A6J5MLT2</accession>
<sequence>MAKRIEVPGQGIVEFPDSMSDEQIVSAIRGLSAPPSATTPPVQPEPTGGIPLQDVGLQAIRNAPASMGKMLGDIATAVTSPAQTAGAIGEVVGGLRSKALGAISPSGSGEAIAGLANIFSPAALSAGIRTLTGYAKPTQQELGSLELRPKEEREAAANAMGQMYAQRYGGTEAIKKTIATDPFGVAADLSTLLTAGGGAGIRGAGAVGRAIDPLNVITKPIGAAGKYIVEPVLSNSLGVLTGSGEAAVRQAARAGMEGSQEFTSQMRGQGDIAQAVDMAKNALNQIRGERSTAYREGMIPVKSDKAILDYKPIYSALDDAQKFARKEGEIVNEAADTILAKMRDRVDAFYTNPNIRGTPEDFDALKQSLGEVYSETRAGTKARSAADEIYNATKNQITKQAPTYAGVMDDYSKASKELSELTSTFSLGERASTDTTLRKLQSIMRNNVNTNYGQRTKLMDILARYEPELPNVIAGQSMSSVAPRGLARLGSVAGGVFAGTTNPAALPLLAATSPRLVGEAAYAGGRAVGTAQRAGINAANLQALQRGMFQSGRAKEELENRAYGLLGK</sequence>
<reference evidence="2" key="1">
    <citation type="submission" date="2020-04" db="EMBL/GenBank/DDBJ databases">
        <authorList>
            <person name="Chiriac C."/>
            <person name="Salcher M."/>
            <person name="Ghai R."/>
            <person name="Kavagutti S V."/>
        </authorList>
    </citation>
    <scope>NUCLEOTIDE SEQUENCE</scope>
</reference>